<keyword evidence="2" id="KW-0547">Nucleotide-binding</keyword>
<reference evidence="6" key="2">
    <citation type="journal article" date="2021" name="Syst. Appl. Microbiol.">
        <title>Roseomonas hellenica sp. nov., isolated from roots of wild-growing Alkanna tinctoria.</title>
        <authorList>
            <person name="Rat A."/>
            <person name="Naranjo H.D."/>
            <person name="Lebbe L."/>
            <person name="Cnockaert M."/>
            <person name="Krigas N."/>
            <person name="Grigoriadou K."/>
            <person name="Maloupa E."/>
            <person name="Willems A."/>
        </authorList>
    </citation>
    <scope>NUCLEOTIDE SEQUENCE</scope>
    <source>
        <strain evidence="6">LMG 31161</strain>
    </source>
</reference>
<feature type="domain" description="Cysteinyl-tRNA ligase anticodon binding" evidence="5">
    <location>
        <begin position="40"/>
        <end position="85"/>
    </location>
</feature>
<evidence type="ECO:0000256" key="2">
    <source>
        <dbReference type="ARBA" id="ARBA00022741"/>
    </source>
</evidence>
<evidence type="ECO:0000313" key="7">
    <source>
        <dbReference type="Proteomes" id="UP001138708"/>
    </source>
</evidence>
<gene>
    <name evidence="6" type="ORF">GXW75_22710</name>
</gene>
<dbReference type="InterPro" id="IPR009080">
    <property type="entry name" value="tRNAsynth_Ia_anticodon-bd"/>
</dbReference>
<comment type="caution">
    <text evidence="6">The sequence shown here is derived from an EMBL/GenBank/DDBJ whole genome shotgun (WGS) entry which is preliminary data.</text>
</comment>
<dbReference type="AlphaFoldDB" id="A0A9X9WP23"/>
<dbReference type="Gene3D" id="1.20.120.1910">
    <property type="entry name" value="Cysteine-tRNA ligase, C-terminal anti-codon recognition domain"/>
    <property type="match status" value="1"/>
</dbReference>
<name>A0A9X9WP23_9PROT</name>
<evidence type="ECO:0000256" key="1">
    <source>
        <dbReference type="ARBA" id="ARBA00022598"/>
    </source>
</evidence>
<keyword evidence="4" id="KW-0030">Aminoacyl-tRNA synthetase</keyword>
<sequence>LAAPPAPGVAAAAFREAAAVLGVATGDPAAWLQGGGDDAADVEAAIAARLAARKAKNWAEADRIRDDLKAKGIVLEDGAGGTTWRRA</sequence>
<dbReference type="Proteomes" id="UP001138708">
    <property type="component" value="Unassembled WGS sequence"/>
</dbReference>
<dbReference type="InterPro" id="IPR056411">
    <property type="entry name" value="CysS_C"/>
</dbReference>
<accession>A0A9X9WP23</accession>
<organism evidence="6 7">
    <name type="scientific">Neoroseomonas oryzicola</name>
    <dbReference type="NCBI Taxonomy" id="535904"/>
    <lineage>
        <taxon>Bacteria</taxon>
        <taxon>Pseudomonadati</taxon>
        <taxon>Pseudomonadota</taxon>
        <taxon>Alphaproteobacteria</taxon>
        <taxon>Acetobacterales</taxon>
        <taxon>Acetobacteraceae</taxon>
        <taxon>Neoroseomonas</taxon>
    </lineage>
</organism>
<keyword evidence="1 6" id="KW-0436">Ligase</keyword>
<feature type="non-terminal residue" evidence="6">
    <location>
        <position position="1"/>
    </location>
</feature>
<dbReference type="EMBL" id="JAAEDK010000078">
    <property type="protein sequence ID" value="MBR0662083.1"/>
    <property type="molecule type" value="Genomic_DNA"/>
</dbReference>
<proteinExistence type="predicted"/>
<dbReference type="GO" id="GO:0005524">
    <property type="term" value="F:ATP binding"/>
    <property type="evidence" value="ECO:0007669"/>
    <property type="project" value="UniProtKB-KW"/>
</dbReference>
<evidence type="ECO:0000256" key="4">
    <source>
        <dbReference type="ARBA" id="ARBA00023146"/>
    </source>
</evidence>
<dbReference type="GO" id="GO:0004812">
    <property type="term" value="F:aminoacyl-tRNA ligase activity"/>
    <property type="evidence" value="ECO:0007669"/>
    <property type="project" value="UniProtKB-KW"/>
</dbReference>
<evidence type="ECO:0000313" key="6">
    <source>
        <dbReference type="EMBL" id="MBR0662083.1"/>
    </source>
</evidence>
<keyword evidence="3" id="KW-0067">ATP-binding</keyword>
<dbReference type="Pfam" id="PF23493">
    <property type="entry name" value="CysS_C"/>
    <property type="match status" value="1"/>
</dbReference>
<reference evidence="6" key="1">
    <citation type="submission" date="2020-01" db="EMBL/GenBank/DDBJ databases">
        <authorList>
            <person name="Rat A."/>
        </authorList>
    </citation>
    <scope>NUCLEOTIDE SEQUENCE</scope>
    <source>
        <strain evidence="6">LMG 31161</strain>
    </source>
</reference>
<dbReference type="SUPFAM" id="SSF47323">
    <property type="entry name" value="Anticodon-binding domain of a subclass of class I aminoacyl-tRNA synthetases"/>
    <property type="match status" value="1"/>
</dbReference>
<dbReference type="GO" id="GO:0006418">
    <property type="term" value="P:tRNA aminoacylation for protein translation"/>
    <property type="evidence" value="ECO:0007669"/>
    <property type="project" value="InterPro"/>
</dbReference>
<evidence type="ECO:0000256" key="3">
    <source>
        <dbReference type="ARBA" id="ARBA00022840"/>
    </source>
</evidence>
<evidence type="ECO:0000259" key="5">
    <source>
        <dbReference type="Pfam" id="PF23493"/>
    </source>
</evidence>
<protein>
    <submittedName>
        <fullName evidence="6">Cysteine--tRNA ligase</fullName>
    </submittedName>
</protein>